<dbReference type="PANTHER" id="PTHR11384">
    <property type="entry name" value="ATP-BINDING CASSETTE, SUB-FAMILY D MEMBER"/>
    <property type="match status" value="1"/>
</dbReference>
<dbReference type="GO" id="GO:0005778">
    <property type="term" value="C:peroxisomal membrane"/>
    <property type="evidence" value="ECO:0007669"/>
    <property type="project" value="TreeGrafter"/>
</dbReference>
<keyword evidence="4 5" id="KW-0472">Membrane</keyword>
<evidence type="ECO:0000256" key="3">
    <source>
        <dbReference type="ARBA" id="ARBA00022989"/>
    </source>
</evidence>
<organism evidence="7 8">
    <name type="scientific">Zingiber officinale</name>
    <name type="common">Ginger</name>
    <name type="synonym">Amomum zingiber</name>
    <dbReference type="NCBI Taxonomy" id="94328"/>
    <lineage>
        <taxon>Eukaryota</taxon>
        <taxon>Viridiplantae</taxon>
        <taxon>Streptophyta</taxon>
        <taxon>Embryophyta</taxon>
        <taxon>Tracheophyta</taxon>
        <taxon>Spermatophyta</taxon>
        <taxon>Magnoliopsida</taxon>
        <taxon>Liliopsida</taxon>
        <taxon>Zingiberales</taxon>
        <taxon>Zingiberaceae</taxon>
        <taxon>Zingiber</taxon>
    </lineage>
</organism>
<dbReference type="AlphaFoldDB" id="A0A8J5HKN3"/>
<evidence type="ECO:0000313" key="8">
    <source>
        <dbReference type="Proteomes" id="UP000734854"/>
    </source>
</evidence>
<evidence type="ECO:0000256" key="2">
    <source>
        <dbReference type="ARBA" id="ARBA00022692"/>
    </source>
</evidence>
<dbReference type="GO" id="GO:0007031">
    <property type="term" value="P:peroxisome organization"/>
    <property type="evidence" value="ECO:0007669"/>
    <property type="project" value="TreeGrafter"/>
</dbReference>
<keyword evidence="2 5" id="KW-0812">Transmembrane</keyword>
<dbReference type="PANTHER" id="PTHR11384:SF59">
    <property type="entry name" value="LYSOSOMAL COBALAMIN TRANSPORTER ABCD4"/>
    <property type="match status" value="1"/>
</dbReference>
<proteinExistence type="predicted"/>
<evidence type="ECO:0000259" key="6">
    <source>
        <dbReference type="PROSITE" id="PS50929"/>
    </source>
</evidence>
<evidence type="ECO:0000256" key="4">
    <source>
        <dbReference type="ARBA" id="ARBA00023136"/>
    </source>
</evidence>
<dbReference type="SUPFAM" id="SSF90123">
    <property type="entry name" value="ABC transporter transmembrane region"/>
    <property type="match status" value="1"/>
</dbReference>
<dbReference type="InterPro" id="IPR011527">
    <property type="entry name" value="ABC1_TM_dom"/>
</dbReference>
<feature type="transmembrane region" description="Helical" evidence="5">
    <location>
        <begin position="23"/>
        <end position="40"/>
    </location>
</feature>
<dbReference type="GO" id="GO:0015910">
    <property type="term" value="P:long-chain fatty acid import into peroxisome"/>
    <property type="evidence" value="ECO:0007669"/>
    <property type="project" value="TreeGrafter"/>
</dbReference>
<dbReference type="GO" id="GO:0140359">
    <property type="term" value="F:ABC-type transporter activity"/>
    <property type="evidence" value="ECO:0007669"/>
    <property type="project" value="InterPro"/>
</dbReference>
<feature type="domain" description="ABC transmembrane type-1" evidence="6">
    <location>
        <begin position="177"/>
        <end position="367"/>
    </location>
</feature>
<gene>
    <name evidence="7" type="ORF">ZIOFF_011560</name>
</gene>
<keyword evidence="1" id="KW-0813">Transport</keyword>
<keyword evidence="8" id="KW-1185">Reference proteome</keyword>
<dbReference type="GO" id="GO:0042760">
    <property type="term" value="P:very long-chain fatty acid catabolic process"/>
    <property type="evidence" value="ECO:0007669"/>
    <property type="project" value="TreeGrafter"/>
</dbReference>
<sequence>MSSLQLLPLTEHGRNILASRRRTLAAVSAVLVAGGTVAFMQTRLYKRSHKSGEKGENSSQNGICNQPVQVARPTRKGLRSLHYLAATLLSQMGPNGMRNLMGLVAIAVSSVLLSFVASCGLLHVEVGSLEPSLSDYTISCVLRTALSHRLAKVQGFLFRAAFLQRVPMFLRLIVENLLLCFLQSTLYSTSKYLTGVLALRFRKILTELIHADYFENMVYYKISNVDDRINNPEQRIASDIPKFCSELSDLILDDLTAVADGLIYTWRLCSYASPKYVLWILAYVLGVGATIRNFSPPFGKLMSKEQQLEGDYRQLHSRLRTHAESVAFYGGENREASHIWQKFKTLVNHLNVVLHDHWWFGMIQDFLLKYLGATVAVVLIIEPFFSGNLRPDSSTLGRAEMLSNLRYHTSVIISLFQSLGTLSISSRRLNRISGYSDRIHELMMVAKELSANHDRSVQRSASRNYISEANYIEFAGVKVVTPTNNVLVDDLSLKVESGSNLLITGKLLSLNSLSCNLCSLKG</sequence>
<protein>
    <recommendedName>
        <fullName evidence="6">ABC transmembrane type-1 domain-containing protein</fullName>
    </recommendedName>
</protein>
<dbReference type="Pfam" id="PF06472">
    <property type="entry name" value="ABC_membrane_2"/>
    <property type="match status" value="1"/>
</dbReference>
<dbReference type="InterPro" id="IPR050835">
    <property type="entry name" value="ABC_transporter_sub-D"/>
</dbReference>
<keyword evidence="3 5" id="KW-1133">Transmembrane helix</keyword>
<dbReference type="InterPro" id="IPR036640">
    <property type="entry name" value="ABC1_TM_sf"/>
</dbReference>
<name>A0A8J5HKN3_ZINOF</name>
<dbReference type="PROSITE" id="PS50929">
    <property type="entry name" value="ABC_TM1F"/>
    <property type="match status" value="1"/>
</dbReference>
<dbReference type="GO" id="GO:0006635">
    <property type="term" value="P:fatty acid beta-oxidation"/>
    <property type="evidence" value="ECO:0007669"/>
    <property type="project" value="TreeGrafter"/>
</dbReference>
<dbReference type="GO" id="GO:0005324">
    <property type="term" value="F:long-chain fatty acid transmembrane transporter activity"/>
    <property type="evidence" value="ECO:0007669"/>
    <property type="project" value="TreeGrafter"/>
</dbReference>
<dbReference type="Proteomes" id="UP000734854">
    <property type="component" value="Unassembled WGS sequence"/>
</dbReference>
<evidence type="ECO:0000313" key="7">
    <source>
        <dbReference type="EMBL" id="KAG6529363.1"/>
    </source>
</evidence>
<dbReference type="GO" id="GO:0005524">
    <property type="term" value="F:ATP binding"/>
    <property type="evidence" value="ECO:0007669"/>
    <property type="project" value="InterPro"/>
</dbReference>
<reference evidence="7 8" key="1">
    <citation type="submission" date="2020-08" db="EMBL/GenBank/DDBJ databases">
        <title>Plant Genome Project.</title>
        <authorList>
            <person name="Zhang R.-G."/>
        </authorList>
    </citation>
    <scope>NUCLEOTIDE SEQUENCE [LARGE SCALE GENOMIC DNA]</scope>
    <source>
        <tissue evidence="7">Rhizome</tissue>
    </source>
</reference>
<evidence type="ECO:0000256" key="1">
    <source>
        <dbReference type="ARBA" id="ARBA00022448"/>
    </source>
</evidence>
<evidence type="ECO:0000256" key="5">
    <source>
        <dbReference type="SAM" id="Phobius"/>
    </source>
</evidence>
<comment type="caution">
    <text evidence="7">The sequence shown here is derived from an EMBL/GenBank/DDBJ whole genome shotgun (WGS) entry which is preliminary data.</text>
</comment>
<dbReference type="Gene3D" id="1.20.1560.10">
    <property type="entry name" value="ABC transporter type 1, transmembrane domain"/>
    <property type="match status" value="1"/>
</dbReference>
<accession>A0A8J5HKN3</accession>
<feature type="transmembrane region" description="Helical" evidence="5">
    <location>
        <begin position="100"/>
        <end position="124"/>
    </location>
</feature>
<dbReference type="EMBL" id="JACMSC010000003">
    <property type="protein sequence ID" value="KAG6529363.1"/>
    <property type="molecule type" value="Genomic_DNA"/>
</dbReference>